<reference evidence="7" key="1">
    <citation type="submission" date="2022-01" db="EMBL/GenBank/DDBJ databases">
        <title>Genome sequnece data of strain Bradyrhizobium sp. nov.</title>
        <authorList>
            <person name="Zhang J."/>
        </authorList>
    </citation>
    <scope>NUCLEOTIDE SEQUENCE</scope>
    <source>
        <strain evidence="8">WYCCWR 12774</strain>
        <strain evidence="7">WYCCWR 13023</strain>
    </source>
</reference>
<dbReference type="EMBL" id="JAKLTY010000009">
    <property type="protein sequence ID" value="MCG2628261.1"/>
    <property type="molecule type" value="Genomic_DNA"/>
</dbReference>
<keyword evidence="4" id="KW-0238">DNA-binding</keyword>
<dbReference type="GO" id="GO:0043565">
    <property type="term" value="F:sequence-specific DNA binding"/>
    <property type="evidence" value="ECO:0007669"/>
    <property type="project" value="TreeGrafter"/>
</dbReference>
<dbReference type="Proteomes" id="UP001139054">
    <property type="component" value="Unassembled WGS sequence"/>
</dbReference>
<protein>
    <submittedName>
        <fullName evidence="7">Transcriptional regulator GcvA</fullName>
    </submittedName>
</protein>
<dbReference type="GO" id="GO:0003700">
    <property type="term" value="F:DNA-binding transcription factor activity"/>
    <property type="evidence" value="ECO:0007669"/>
    <property type="project" value="InterPro"/>
</dbReference>
<dbReference type="Gene3D" id="1.10.10.10">
    <property type="entry name" value="Winged helix-like DNA-binding domain superfamily/Winged helix DNA-binding domain"/>
    <property type="match status" value="1"/>
</dbReference>
<dbReference type="FunFam" id="3.40.190.10:FF:000017">
    <property type="entry name" value="Glycine cleavage system transcriptional activator"/>
    <property type="match status" value="1"/>
</dbReference>
<name>A0A9X1U8X7_9BRAD</name>
<dbReference type="RefSeq" id="WP_128929980.1">
    <property type="nucleotide sequence ID" value="NZ_JAKLTY010000009.1"/>
</dbReference>
<accession>A0A9X1U8X7</accession>
<dbReference type="CDD" id="cd08432">
    <property type="entry name" value="PBP2_GcdR_TrpI_HvrB_AmpR_like"/>
    <property type="match status" value="1"/>
</dbReference>
<evidence type="ECO:0000313" key="10">
    <source>
        <dbReference type="Proteomes" id="UP001139054"/>
    </source>
</evidence>
<dbReference type="InterPro" id="IPR000847">
    <property type="entry name" value="LysR_HTH_N"/>
</dbReference>
<gene>
    <name evidence="7" type="primary">gcvA</name>
    <name evidence="8" type="ORF">L6637_25395</name>
    <name evidence="7" type="ORF">L6654_16630</name>
</gene>
<evidence type="ECO:0000256" key="2">
    <source>
        <dbReference type="ARBA" id="ARBA00009437"/>
    </source>
</evidence>
<dbReference type="Gene3D" id="3.40.190.10">
    <property type="entry name" value="Periplasmic binding protein-like II"/>
    <property type="match status" value="2"/>
</dbReference>
<dbReference type="GO" id="GO:0006351">
    <property type="term" value="P:DNA-templated transcription"/>
    <property type="evidence" value="ECO:0007669"/>
    <property type="project" value="TreeGrafter"/>
</dbReference>
<dbReference type="SUPFAM" id="SSF46785">
    <property type="entry name" value="Winged helix' DNA-binding domain"/>
    <property type="match status" value="1"/>
</dbReference>
<keyword evidence="3" id="KW-0805">Transcription regulation</keyword>
<dbReference type="SUPFAM" id="SSF53850">
    <property type="entry name" value="Periplasmic binding protein-like II"/>
    <property type="match status" value="1"/>
</dbReference>
<feature type="domain" description="HTH lysR-type" evidence="6">
    <location>
        <begin position="5"/>
        <end position="62"/>
    </location>
</feature>
<dbReference type="InterPro" id="IPR005119">
    <property type="entry name" value="LysR_subst-bd"/>
</dbReference>
<organism evidence="7 10">
    <name type="scientific">Bradyrhizobium zhengyangense</name>
    <dbReference type="NCBI Taxonomy" id="2911009"/>
    <lineage>
        <taxon>Bacteria</taxon>
        <taxon>Pseudomonadati</taxon>
        <taxon>Pseudomonadota</taxon>
        <taxon>Alphaproteobacteria</taxon>
        <taxon>Hyphomicrobiales</taxon>
        <taxon>Nitrobacteraceae</taxon>
        <taxon>Bradyrhizobium</taxon>
    </lineage>
</organism>
<proteinExistence type="inferred from homology"/>
<evidence type="ECO:0000313" key="8">
    <source>
        <dbReference type="EMBL" id="MCG2670306.1"/>
    </source>
</evidence>
<evidence type="ECO:0000259" key="6">
    <source>
        <dbReference type="PROSITE" id="PS50931"/>
    </source>
</evidence>
<dbReference type="NCBIfam" id="NF008352">
    <property type="entry name" value="PRK11139.1"/>
    <property type="match status" value="1"/>
</dbReference>
<comment type="similarity">
    <text evidence="2">Belongs to the LysR transcriptional regulatory family.</text>
</comment>
<evidence type="ECO:0000313" key="7">
    <source>
        <dbReference type="EMBL" id="MCG2628261.1"/>
    </source>
</evidence>
<evidence type="ECO:0000256" key="4">
    <source>
        <dbReference type="ARBA" id="ARBA00023125"/>
    </source>
</evidence>
<dbReference type="FunFam" id="1.10.10.10:FF:000038">
    <property type="entry name" value="Glycine cleavage system transcriptional activator"/>
    <property type="match status" value="1"/>
</dbReference>
<dbReference type="EMBL" id="JAKLUA010000009">
    <property type="protein sequence ID" value="MCG2670306.1"/>
    <property type="molecule type" value="Genomic_DNA"/>
</dbReference>
<dbReference type="Pfam" id="PF03466">
    <property type="entry name" value="LysR_substrate"/>
    <property type="match status" value="1"/>
</dbReference>
<keyword evidence="9" id="KW-1185">Reference proteome</keyword>
<dbReference type="PANTHER" id="PTHR30537">
    <property type="entry name" value="HTH-TYPE TRANSCRIPTIONAL REGULATOR"/>
    <property type="match status" value="1"/>
</dbReference>
<dbReference type="Pfam" id="PF00126">
    <property type="entry name" value="HTH_1"/>
    <property type="match status" value="1"/>
</dbReference>
<evidence type="ECO:0000256" key="5">
    <source>
        <dbReference type="ARBA" id="ARBA00023163"/>
    </source>
</evidence>
<dbReference type="PRINTS" id="PR00039">
    <property type="entry name" value="HTHLYSR"/>
</dbReference>
<comment type="caution">
    <text evidence="7">The sequence shown here is derived from an EMBL/GenBank/DDBJ whole genome shotgun (WGS) entry which is preliminary data.</text>
</comment>
<dbReference type="InterPro" id="IPR058163">
    <property type="entry name" value="LysR-type_TF_proteobact-type"/>
</dbReference>
<dbReference type="PROSITE" id="PS50931">
    <property type="entry name" value="HTH_LYSR"/>
    <property type="match status" value="1"/>
</dbReference>
<evidence type="ECO:0000256" key="1">
    <source>
        <dbReference type="ARBA" id="ARBA00003502"/>
    </source>
</evidence>
<sequence>MGQYLPMNALRAFDAAARHGNFSRAAEELCITQGAVSRHIAVLETHLGIKLFVRKHRRIELTEEARRYHKRLQVAFDEIRSATSEICASSKHNVLKLRCLPTFAMRWLIPRLARFREQYPQVEIQVSTSQQSPANFEAQGIDASIEYGLGQWPGLEAKHLFDELLIVVCGPKLANGMPVPRYPHELDHHVLLHSLQRPDFWRQWLQTAGAPQVPANTGLRFENSGLACQAAIDGLGIAIVHLPLIERDLETGRLIAPFNLIVRNQMAFYLAYPTEKSDLPALVAFRAMAAR</sequence>
<dbReference type="InterPro" id="IPR036388">
    <property type="entry name" value="WH-like_DNA-bd_sf"/>
</dbReference>
<comment type="function">
    <text evidence="1">NodD regulates the expression of the nodABCFE genes which encode other nodulation proteins. NodD is also a negative regulator of its own expression. Binds flavonoids as inducers.</text>
</comment>
<evidence type="ECO:0000256" key="3">
    <source>
        <dbReference type="ARBA" id="ARBA00023015"/>
    </source>
</evidence>
<dbReference type="PANTHER" id="PTHR30537:SF74">
    <property type="entry name" value="HTH-TYPE TRANSCRIPTIONAL REGULATOR TRPI"/>
    <property type="match status" value="1"/>
</dbReference>
<dbReference type="Proteomes" id="UP001139012">
    <property type="component" value="Unassembled WGS sequence"/>
</dbReference>
<keyword evidence="5" id="KW-0804">Transcription</keyword>
<dbReference type="AlphaFoldDB" id="A0A9X1U8X7"/>
<evidence type="ECO:0000313" key="9">
    <source>
        <dbReference type="Proteomes" id="UP001139012"/>
    </source>
</evidence>
<dbReference type="InterPro" id="IPR036390">
    <property type="entry name" value="WH_DNA-bd_sf"/>
</dbReference>